<dbReference type="Proteomes" id="UP001595844">
    <property type="component" value="Unassembled WGS sequence"/>
</dbReference>
<dbReference type="RefSeq" id="WP_378560686.1">
    <property type="nucleotide sequence ID" value="NZ_JBHSDL010000014.1"/>
</dbReference>
<keyword evidence="2" id="KW-1185">Reference proteome</keyword>
<comment type="caution">
    <text evidence="1">The sequence shown here is derived from an EMBL/GenBank/DDBJ whole genome shotgun (WGS) entry which is preliminary data.</text>
</comment>
<proteinExistence type="predicted"/>
<dbReference type="EMBL" id="JBHSDL010000014">
    <property type="protein sequence ID" value="MFC4374892.1"/>
    <property type="molecule type" value="Genomic_DNA"/>
</dbReference>
<organism evidence="1 2">
    <name type="scientific">Nocardia halotolerans</name>
    <dbReference type="NCBI Taxonomy" id="1755878"/>
    <lineage>
        <taxon>Bacteria</taxon>
        <taxon>Bacillati</taxon>
        <taxon>Actinomycetota</taxon>
        <taxon>Actinomycetes</taxon>
        <taxon>Mycobacteriales</taxon>
        <taxon>Nocardiaceae</taxon>
        <taxon>Nocardia</taxon>
    </lineage>
</organism>
<name>A0ABV8VHP2_9NOCA</name>
<accession>A0ABV8VHP2</accession>
<gene>
    <name evidence="1" type="ORF">ACFO5K_12355</name>
</gene>
<evidence type="ECO:0000313" key="2">
    <source>
        <dbReference type="Proteomes" id="UP001595844"/>
    </source>
</evidence>
<evidence type="ECO:0000313" key="1">
    <source>
        <dbReference type="EMBL" id="MFC4374892.1"/>
    </source>
</evidence>
<reference evidence="2" key="1">
    <citation type="journal article" date="2019" name="Int. J. Syst. Evol. Microbiol.">
        <title>The Global Catalogue of Microorganisms (GCM) 10K type strain sequencing project: providing services to taxonomists for standard genome sequencing and annotation.</title>
        <authorList>
            <consortium name="The Broad Institute Genomics Platform"/>
            <consortium name="The Broad Institute Genome Sequencing Center for Infectious Disease"/>
            <person name="Wu L."/>
            <person name="Ma J."/>
        </authorList>
    </citation>
    <scope>NUCLEOTIDE SEQUENCE [LARGE SCALE GENOMIC DNA]</scope>
    <source>
        <strain evidence="2">IBRC-M 10490</strain>
    </source>
</reference>
<protein>
    <submittedName>
        <fullName evidence="1">Transcriptional regulator</fullName>
    </submittedName>
</protein>
<sequence>MFTDFGTPPQAPHTRQLVEQRLEDRRETNGVAETLTVEWRGTQRHIEVIDVPLTTLAYNPGTHRIRAQRSLDPERDATLTDDPWSQESQDYLRHLLTIRPSEPNKRDPDFEELKASLQLHKQNDPGLITRDGVIVNGNTRCAALHEIDPNSNMRVGVLPASCTWQDINDIEISLQLRPDRRRDYSYINRLLAIEEQRVHLNRELPVIAAKFHTNVRSCERDLWVLAQLRDLIERSETTGGPTLRLMDLERSQEKLAELYRAYIKESSKNKDKADLLKEARLAAIVLDFSKTDVRYIDHDFQTRYLNRELTDEMKDSEEAAPATVSIPGLGRSVAAPGADVASARAITDKLIQAKAIESAGAAADIDQQLAASKLIGDYRRAFNEAIEVAGRDTRLKKKRLAAPDRITDACKDLDQSVTDIVTARGSASLDEGAFDDALSQLRQVLKKVVFEANRSIELPGEGLQWLSAAVEAK</sequence>